<evidence type="ECO:0000313" key="1">
    <source>
        <dbReference type="EMBL" id="KFX42051.1"/>
    </source>
</evidence>
<sequence>MPEMFTPGELLEKQFLADAPPRFPDVYMQFDVDFLKEENQYLYKVTIKLHHCEMQDTVHWVKPEPPVRVIYYTDEESTRTVKEFRLKFDDKRVTASFYDSLTDREWKRFILIGMEFDEMRINYTLDFIDNDTQTALGDEMAIEEMRKVSLLSYKKYKEGHEQIWGTRYSGLKESLGIVGGHSLAPELD</sequence>
<reference evidence="1" key="1">
    <citation type="journal article" date="2014" name="PLoS Genet.">
        <title>Signature Gene Expression Reveals Novel Clues to the Molecular Mechanisms of Dimorphic Transition in Penicillium marneffei.</title>
        <authorList>
            <person name="Yang E."/>
            <person name="Wang G."/>
            <person name="Cai J."/>
            <person name="Woo P.C."/>
            <person name="Lau S.K."/>
            <person name="Yuen K.-Y."/>
            <person name="Chow W.-N."/>
            <person name="Lin X."/>
        </authorList>
    </citation>
    <scope>NUCLEOTIDE SEQUENCE [LARGE SCALE GENOMIC DNA]</scope>
    <source>
        <strain evidence="1">PM1</strain>
    </source>
</reference>
<gene>
    <name evidence="1" type="ORF">GQ26_0500430</name>
</gene>
<organism evidence="1">
    <name type="scientific">Talaromyces marneffei PM1</name>
    <dbReference type="NCBI Taxonomy" id="1077442"/>
    <lineage>
        <taxon>Eukaryota</taxon>
        <taxon>Fungi</taxon>
        <taxon>Dikarya</taxon>
        <taxon>Ascomycota</taxon>
        <taxon>Pezizomycotina</taxon>
        <taxon>Eurotiomycetes</taxon>
        <taxon>Eurotiomycetidae</taxon>
        <taxon>Eurotiales</taxon>
        <taxon>Trichocomaceae</taxon>
        <taxon>Talaromyces</taxon>
        <taxon>Talaromyces sect. Talaromyces</taxon>
    </lineage>
</organism>
<proteinExistence type="predicted"/>
<protein>
    <submittedName>
        <fullName evidence="1">Uncharacterized protein</fullName>
    </submittedName>
</protein>
<dbReference type="AlphaFoldDB" id="A0A093V5R7"/>
<name>A0A093V5R7_TALMA</name>
<dbReference type="HOGENOM" id="CLU_124038_0_0_1"/>
<comment type="caution">
    <text evidence="1">The sequence shown here is derived from an EMBL/GenBank/DDBJ whole genome shotgun (WGS) entry which is preliminary data.</text>
</comment>
<accession>A0A093V5R7</accession>
<dbReference type="EMBL" id="JPOX01000050">
    <property type="protein sequence ID" value="KFX42051.1"/>
    <property type="molecule type" value="Genomic_DNA"/>
</dbReference>